<proteinExistence type="predicted"/>
<reference evidence="2 3" key="1">
    <citation type="submission" date="2020-09" db="EMBL/GenBank/DDBJ databases">
        <title>Novel species of Mucilaginibacter isolated from a glacier on the Tibetan Plateau.</title>
        <authorList>
            <person name="Liu Q."/>
            <person name="Xin Y.-H."/>
        </authorList>
    </citation>
    <scope>NUCLEOTIDE SEQUENCE [LARGE SCALE GENOMIC DNA]</scope>
    <source>
        <strain evidence="2 3">CGMCC 1.13878</strain>
    </source>
</reference>
<keyword evidence="1" id="KW-1133">Transmembrane helix</keyword>
<keyword evidence="1" id="KW-0472">Membrane</keyword>
<evidence type="ECO:0000256" key="1">
    <source>
        <dbReference type="SAM" id="Phobius"/>
    </source>
</evidence>
<feature type="transmembrane region" description="Helical" evidence="1">
    <location>
        <begin position="70"/>
        <end position="94"/>
    </location>
</feature>
<feature type="transmembrane region" description="Helical" evidence="1">
    <location>
        <begin position="106"/>
        <end position="130"/>
    </location>
</feature>
<feature type="transmembrane region" description="Helical" evidence="1">
    <location>
        <begin position="159"/>
        <end position="178"/>
    </location>
</feature>
<name>A0ABR7X723_9SPHI</name>
<dbReference type="EMBL" id="JACWMW010000002">
    <property type="protein sequence ID" value="MBD1385880.1"/>
    <property type="molecule type" value="Genomic_DNA"/>
</dbReference>
<comment type="caution">
    <text evidence="2">The sequence shown here is derived from an EMBL/GenBank/DDBJ whole genome shotgun (WGS) entry which is preliminary data.</text>
</comment>
<evidence type="ECO:0000313" key="2">
    <source>
        <dbReference type="EMBL" id="MBD1385880.1"/>
    </source>
</evidence>
<feature type="transmembrane region" description="Helical" evidence="1">
    <location>
        <begin position="18"/>
        <end position="36"/>
    </location>
</feature>
<keyword evidence="3" id="KW-1185">Reference proteome</keyword>
<gene>
    <name evidence="2" type="ORF">IDJ75_11365</name>
</gene>
<sequence length="223" mass="26101">MATEFYQKFYCMKIWSNYLFNFMVLCLLSCLLIWLTDKYILTSEFFIRNGQYLSGKPDQELVVYNLLQKWIYASAITYLAVRIIAVALILYTALYLSEVSVSFPQLLRITTLSEFVFLLPATIKFLHFYYSDPVFTLEEWQRYYALSALMLVGNIPADWHYALQTINLFEVAYWFLLAAGIQKETQLSYDSSLKIVIRVYLPALLIWIALLTFSSIIYFPATS</sequence>
<protein>
    <recommendedName>
        <fullName evidence="4">Yip1 domain-containing protein</fullName>
    </recommendedName>
</protein>
<keyword evidence="1" id="KW-0812">Transmembrane</keyword>
<dbReference type="Proteomes" id="UP000618754">
    <property type="component" value="Unassembled WGS sequence"/>
</dbReference>
<organism evidence="2 3">
    <name type="scientific">Mucilaginibacter rigui</name>
    <dbReference type="NCBI Taxonomy" id="534635"/>
    <lineage>
        <taxon>Bacteria</taxon>
        <taxon>Pseudomonadati</taxon>
        <taxon>Bacteroidota</taxon>
        <taxon>Sphingobacteriia</taxon>
        <taxon>Sphingobacteriales</taxon>
        <taxon>Sphingobacteriaceae</taxon>
        <taxon>Mucilaginibacter</taxon>
    </lineage>
</organism>
<evidence type="ECO:0000313" key="3">
    <source>
        <dbReference type="Proteomes" id="UP000618754"/>
    </source>
</evidence>
<evidence type="ECO:0008006" key="4">
    <source>
        <dbReference type="Google" id="ProtNLM"/>
    </source>
</evidence>
<feature type="transmembrane region" description="Helical" evidence="1">
    <location>
        <begin position="199"/>
        <end position="221"/>
    </location>
</feature>
<accession>A0ABR7X723</accession>